<reference evidence="1" key="1">
    <citation type="submission" date="2016-04" db="EMBL/GenBank/DDBJ databases">
        <authorList>
            <person name="Evans L.H."/>
            <person name="Alamgir A."/>
            <person name="Owens N."/>
            <person name="Weber N.D."/>
            <person name="Virtaneva K."/>
            <person name="Barbian K."/>
            <person name="Babar A."/>
            <person name="Rosenke K."/>
        </authorList>
    </citation>
    <scope>NUCLEOTIDE SEQUENCE [LARGE SCALE GENOMIC DNA]</scope>
    <source>
        <strain evidence="1">CBS 101.48</strain>
    </source>
</reference>
<dbReference type="AlphaFoldDB" id="A0A168PU61"/>
<dbReference type="Proteomes" id="UP000078561">
    <property type="component" value="Unassembled WGS sequence"/>
</dbReference>
<sequence length="170" mass="19242">MILHALVNGDQDRLSERMVKKIMYTIAAILKVKDHVGEGFKLPKVDAIINYCRISQIKHYNTKVGRKVDNVNMHEEKKTFPSSDKREKEKFSLSAFESHLLLSFESRQKSNNIPDFPTAVVSIETTAKDGSLKRNDATMNLPSDHLKLFVANPNKSKMLSALPDHTHPAN</sequence>
<dbReference type="OrthoDB" id="10646882at2759"/>
<evidence type="ECO:0000313" key="1">
    <source>
        <dbReference type="EMBL" id="SAM02984.1"/>
    </source>
</evidence>
<dbReference type="STRING" id="4829.A0A168PU61"/>
<dbReference type="EMBL" id="LT554026">
    <property type="protein sequence ID" value="SAM02984.1"/>
    <property type="molecule type" value="Genomic_DNA"/>
</dbReference>
<dbReference type="InParanoid" id="A0A168PU61"/>
<keyword evidence="2" id="KW-1185">Reference proteome</keyword>
<evidence type="ECO:0000313" key="2">
    <source>
        <dbReference type="Proteomes" id="UP000078561"/>
    </source>
</evidence>
<proteinExistence type="predicted"/>
<organism evidence="1">
    <name type="scientific">Absidia glauca</name>
    <name type="common">Pin mould</name>
    <dbReference type="NCBI Taxonomy" id="4829"/>
    <lineage>
        <taxon>Eukaryota</taxon>
        <taxon>Fungi</taxon>
        <taxon>Fungi incertae sedis</taxon>
        <taxon>Mucoromycota</taxon>
        <taxon>Mucoromycotina</taxon>
        <taxon>Mucoromycetes</taxon>
        <taxon>Mucorales</taxon>
        <taxon>Cunninghamellaceae</taxon>
        <taxon>Absidia</taxon>
    </lineage>
</organism>
<accession>A0A168PU61</accession>
<protein>
    <submittedName>
        <fullName evidence="1">Uncharacterized protein</fullName>
    </submittedName>
</protein>
<gene>
    <name evidence="1" type="primary">ABSGL_08801.1 scaffold 10439</name>
</gene>
<name>A0A168PU61_ABSGL</name>